<name>A0A1I0ETD0_9FIRM</name>
<accession>A0A1I0ETD0</accession>
<reference evidence="3" key="2">
    <citation type="submission" date="2016-10" db="EMBL/GenBank/DDBJ databases">
        <authorList>
            <person name="Varghese N."/>
            <person name="Submissions S."/>
        </authorList>
    </citation>
    <scope>NUCLEOTIDE SEQUENCE [LARGE SCALE GENOMIC DNA]</scope>
    <source>
        <strain evidence="3">DSM 1551</strain>
    </source>
</reference>
<evidence type="ECO:0000313" key="1">
    <source>
        <dbReference type="EMBL" id="GFI42193.1"/>
    </source>
</evidence>
<dbReference type="Proteomes" id="UP000490821">
    <property type="component" value="Unassembled WGS sequence"/>
</dbReference>
<proteinExistence type="predicted"/>
<evidence type="ECO:0000313" key="3">
    <source>
        <dbReference type="Proteomes" id="UP000198558"/>
    </source>
</evidence>
<dbReference type="OrthoDB" id="1711086at2"/>
<evidence type="ECO:0000313" key="2">
    <source>
        <dbReference type="EMBL" id="SET48636.1"/>
    </source>
</evidence>
<dbReference type="AlphaFoldDB" id="A0A1I0ETD0"/>
<dbReference type="InterPro" id="IPR046313">
    <property type="entry name" value="DUF6465"/>
</dbReference>
<dbReference type="Pfam" id="PF20069">
    <property type="entry name" value="DUF6465"/>
    <property type="match status" value="1"/>
</dbReference>
<reference evidence="1 4" key="3">
    <citation type="journal article" date="2020" name="Microbiome">
        <title>Single-cell genomics of uncultured bacteria reveals dietary fiber responders in the mouse gut microbiota.</title>
        <authorList>
            <person name="Chijiiwa R."/>
            <person name="Hosokawa M."/>
            <person name="Kogawa M."/>
            <person name="Nishikawa Y."/>
            <person name="Ide K."/>
            <person name="Sakanashi C."/>
            <person name="Takahashi K."/>
            <person name="Takeyama H."/>
        </authorList>
    </citation>
    <scope>NUCLEOTIDE SEQUENCE [LARGE SCALE GENOMIC DNA]</scope>
    <source>
        <strain evidence="1">IMSAGC_017</strain>
    </source>
</reference>
<dbReference type="EMBL" id="FOIN01000014">
    <property type="protein sequence ID" value="SET48636.1"/>
    <property type="molecule type" value="Genomic_DNA"/>
</dbReference>
<keyword evidence="3" id="KW-1185">Reference proteome</keyword>
<reference evidence="2" key="1">
    <citation type="submission" date="2016-10" db="EMBL/GenBank/DDBJ databases">
        <authorList>
            <person name="de Groot N.N."/>
        </authorList>
    </citation>
    <scope>NUCLEOTIDE SEQUENCE [LARGE SCALE GENOMIC DNA]</scope>
    <source>
        <strain evidence="2">DSM 1551</strain>
    </source>
</reference>
<dbReference type="GeneID" id="78288383"/>
<evidence type="ECO:0000313" key="4">
    <source>
        <dbReference type="Proteomes" id="UP000490821"/>
    </source>
</evidence>
<organism evidence="2 3">
    <name type="scientific">Thomasclavelia cocleata</name>
    <dbReference type="NCBI Taxonomy" id="69824"/>
    <lineage>
        <taxon>Bacteria</taxon>
        <taxon>Bacillati</taxon>
        <taxon>Bacillota</taxon>
        <taxon>Erysipelotrichia</taxon>
        <taxon>Erysipelotrichales</taxon>
        <taxon>Coprobacillaceae</taxon>
        <taxon>Thomasclavelia</taxon>
    </lineage>
</organism>
<protein>
    <recommendedName>
        <fullName evidence="5">Intein N-terminal splicing region</fullName>
    </recommendedName>
</protein>
<dbReference type="RefSeq" id="WP_092353832.1">
    <property type="nucleotide sequence ID" value="NZ_BLMI01000275.1"/>
</dbReference>
<sequence length="72" mass="8165">MKSIFEVQYRGKNANTTEIEKMVKEDVKAKGVKISTIDTLNIYFTPETSSVYYVVTTKDGESINNDEPLNVE</sequence>
<dbReference type="EMBL" id="BLMI01000275">
    <property type="protein sequence ID" value="GFI42193.1"/>
    <property type="molecule type" value="Genomic_DNA"/>
</dbReference>
<dbReference type="Proteomes" id="UP000198558">
    <property type="component" value="Unassembled WGS sequence"/>
</dbReference>
<gene>
    <name evidence="1" type="ORF">IMSAGC017_02240</name>
    <name evidence="2" type="ORF">SAMN04489758_11419</name>
</gene>
<evidence type="ECO:0008006" key="5">
    <source>
        <dbReference type="Google" id="ProtNLM"/>
    </source>
</evidence>